<dbReference type="Gene3D" id="3.90.1200.10">
    <property type="match status" value="1"/>
</dbReference>
<accession>A0A101M7T9</accession>
<dbReference type="AlphaFoldDB" id="A0A101M7T9"/>
<dbReference type="InterPro" id="IPR051678">
    <property type="entry name" value="AGP_Transferase"/>
</dbReference>
<dbReference type="Proteomes" id="UP000055045">
    <property type="component" value="Unassembled WGS sequence"/>
</dbReference>
<organism evidence="2 3">
    <name type="scientific">Penicillium freii</name>
    <dbReference type="NCBI Taxonomy" id="48697"/>
    <lineage>
        <taxon>Eukaryota</taxon>
        <taxon>Fungi</taxon>
        <taxon>Dikarya</taxon>
        <taxon>Ascomycota</taxon>
        <taxon>Pezizomycotina</taxon>
        <taxon>Eurotiomycetes</taxon>
        <taxon>Eurotiomycetidae</taxon>
        <taxon>Eurotiales</taxon>
        <taxon>Aspergillaceae</taxon>
        <taxon>Penicillium</taxon>
    </lineage>
</organism>
<dbReference type="InterPro" id="IPR002575">
    <property type="entry name" value="Aminoglycoside_PTrfase"/>
</dbReference>
<keyword evidence="3" id="KW-1185">Reference proteome</keyword>
<dbReference type="SUPFAM" id="SSF56112">
    <property type="entry name" value="Protein kinase-like (PK-like)"/>
    <property type="match status" value="1"/>
</dbReference>
<dbReference type="PANTHER" id="PTHR21310:SF54">
    <property type="entry name" value="AMINOGLYCOSIDE PHOSPHOTRANSFERASE DOMAIN-CONTAINING PROTEIN"/>
    <property type="match status" value="1"/>
</dbReference>
<comment type="caution">
    <text evidence="2">The sequence shown here is derived from an EMBL/GenBank/DDBJ whole genome shotgun (WGS) entry which is preliminary data.</text>
</comment>
<gene>
    <name evidence="2" type="ORF">ACN42_g11837</name>
</gene>
<reference evidence="2 3" key="1">
    <citation type="submission" date="2015-10" db="EMBL/GenBank/DDBJ databases">
        <title>Genome sequencing of Penicillium freii.</title>
        <authorList>
            <person name="Nguyen H.D."/>
            <person name="Visagie C.M."/>
            <person name="Seifert K.A."/>
        </authorList>
    </citation>
    <scope>NUCLEOTIDE SEQUENCE [LARGE SCALE GENOMIC DNA]</scope>
    <source>
        <strain evidence="2 3">DAOM 242723</strain>
    </source>
</reference>
<dbReference type="Pfam" id="PF01636">
    <property type="entry name" value="APH"/>
    <property type="match status" value="1"/>
</dbReference>
<feature type="domain" description="Aminoglycoside phosphotransferase" evidence="1">
    <location>
        <begin position="113"/>
        <end position="310"/>
    </location>
</feature>
<evidence type="ECO:0000313" key="2">
    <source>
        <dbReference type="EMBL" id="KUM55440.1"/>
    </source>
</evidence>
<proteinExistence type="predicted"/>
<name>A0A101M7T9_PENFR</name>
<evidence type="ECO:0000313" key="3">
    <source>
        <dbReference type="Proteomes" id="UP000055045"/>
    </source>
</evidence>
<dbReference type="PANTHER" id="PTHR21310">
    <property type="entry name" value="AMINOGLYCOSIDE PHOSPHOTRANSFERASE-RELATED-RELATED"/>
    <property type="match status" value="1"/>
</dbReference>
<dbReference type="CDD" id="cd05120">
    <property type="entry name" value="APH_ChoK_like"/>
    <property type="match status" value="1"/>
</dbReference>
<protein>
    <recommendedName>
        <fullName evidence="1">Aminoglycoside phosphotransferase domain-containing protein</fullName>
    </recommendedName>
</protein>
<dbReference type="InterPro" id="IPR011009">
    <property type="entry name" value="Kinase-like_dom_sf"/>
</dbReference>
<evidence type="ECO:0000259" key="1">
    <source>
        <dbReference type="Pfam" id="PF01636"/>
    </source>
</evidence>
<dbReference type="STRING" id="48697.A0A101M7T9"/>
<dbReference type="EMBL" id="LLXE01000986">
    <property type="protein sequence ID" value="KUM55440.1"/>
    <property type="molecule type" value="Genomic_DNA"/>
</dbReference>
<sequence length="336" mass="38078">MARAVCFDLFHARLCDLLYFPLPVTRACHPYRKYPLGPRNMASTTTLSSSQPSTSKPQLNVQYCALGFCLPHPDTVNQFCRDQSNLIFCQGVIIVKISPEVVVKFGAHINITEAKTMIHVAQSTGVPVPKVFAYSTYGPIDRDAGDYGGLYDTYIFMSFVAGETLHTAWDTFDVSTKSHISRQLASYIQEIRDIGNVGYIGSIDYGPVTDHSLSTSIDKGPFDSEQDFNTALINTYQKNAPKRHITSFLSGMLPQSHRILFTHGDIRPQNVMVKDGNVVAIIDWELSGWYPEYWEFAKALLTWGWQSDWTDYLMQILQPYHAEFFMHSFLMEKLLI</sequence>